<keyword evidence="7" id="KW-0732">Signal</keyword>
<evidence type="ECO:0000256" key="6">
    <source>
        <dbReference type="PROSITE-ProRule" id="PRU00433"/>
    </source>
</evidence>
<name>A0A317MRI8_9GAMM</name>
<dbReference type="InterPro" id="IPR050597">
    <property type="entry name" value="Cytochrome_c_Oxidase_Subunit"/>
</dbReference>
<dbReference type="EMBL" id="QGTJ01000011">
    <property type="protein sequence ID" value="PWV59321.1"/>
    <property type="molecule type" value="Genomic_DNA"/>
</dbReference>
<dbReference type="PROSITE" id="PS51007">
    <property type="entry name" value="CYTC"/>
    <property type="match status" value="1"/>
</dbReference>
<evidence type="ECO:0000259" key="8">
    <source>
        <dbReference type="PROSITE" id="PS51007"/>
    </source>
</evidence>
<evidence type="ECO:0000313" key="10">
    <source>
        <dbReference type="Proteomes" id="UP000246569"/>
    </source>
</evidence>
<dbReference type="AlphaFoldDB" id="A0A317MRI8"/>
<dbReference type="Pfam" id="PF00034">
    <property type="entry name" value="Cytochrom_C"/>
    <property type="match status" value="1"/>
</dbReference>
<evidence type="ECO:0000256" key="3">
    <source>
        <dbReference type="ARBA" id="ARBA00022723"/>
    </source>
</evidence>
<dbReference type="Gene3D" id="1.10.760.10">
    <property type="entry name" value="Cytochrome c-like domain"/>
    <property type="match status" value="1"/>
</dbReference>
<feature type="domain" description="Cytochrome c" evidence="8">
    <location>
        <begin position="7"/>
        <end position="104"/>
    </location>
</feature>
<gene>
    <name evidence="9" type="ORF">C7443_11193</name>
</gene>
<evidence type="ECO:0000313" key="9">
    <source>
        <dbReference type="EMBL" id="PWV59321.1"/>
    </source>
</evidence>
<keyword evidence="4" id="KW-0249">Electron transport</keyword>
<dbReference type="InterPro" id="IPR009056">
    <property type="entry name" value="Cyt_c-like_dom"/>
</dbReference>
<evidence type="ECO:0000256" key="1">
    <source>
        <dbReference type="ARBA" id="ARBA00022448"/>
    </source>
</evidence>
<feature type="chain" id="PRO_5016355997" evidence="7">
    <location>
        <begin position="22"/>
        <end position="107"/>
    </location>
</feature>
<keyword evidence="2 6" id="KW-0349">Heme</keyword>
<keyword evidence="5 6" id="KW-0408">Iron</keyword>
<dbReference type="GO" id="GO:0046872">
    <property type="term" value="F:metal ion binding"/>
    <property type="evidence" value="ECO:0007669"/>
    <property type="project" value="UniProtKB-KW"/>
</dbReference>
<dbReference type="RefSeq" id="WP_146213327.1">
    <property type="nucleotide sequence ID" value="NZ_QGTJ01000011.1"/>
</dbReference>
<feature type="signal peptide" evidence="7">
    <location>
        <begin position="1"/>
        <end position="21"/>
    </location>
</feature>
<organism evidence="9 10">
    <name type="scientific">Plasticicumulans acidivorans</name>
    <dbReference type="NCBI Taxonomy" id="886464"/>
    <lineage>
        <taxon>Bacteria</taxon>
        <taxon>Pseudomonadati</taxon>
        <taxon>Pseudomonadota</taxon>
        <taxon>Gammaproteobacteria</taxon>
        <taxon>Candidatus Competibacteraceae</taxon>
        <taxon>Plasticicumulans</taxon>
    </lineage>
</organism>
<dbReference type="OrthoDB" id="188778at2"/>
<sequence>MRYRPFSLAVLGASLLAPAHAAGVAQPGDLRAFVLAASCAACHGPDGHSPGAIPSLAGKSARFIEFAMQEYKSGASAGTVMNRIARGYSDDEIRLIAARLGRREEVR</sequence>
<comment type="caution">
    <text evidence="9">The sequence shown here is derived from an EMBL/GenBank/DDBJ whole genome shotgun (WGS) entry which is preliminary data.</text>
</comment>
<dbReference type="GO" id="GO:0020037">
    <property type="term" value="F:heme binding"/>
    <property type="evidence" value="ECO:0007669"/>
    <property type="project" value="InterPro"/>
</dbReference>
<keyword evidence="10" id="KW-1185">Reference proteome</keyword>
<evidence type="ECO:0000256" key="4">
    <source>
        <dbReference type="ARBA" id="ARBA00022982"/>
    </source>
</evidence>
<keyword evidence="1" id="KW-0813">Transport</keyword>
<evidence type="ECO:0000256" key="5">
    <source>
        <dbReference type="ARBA" id="ARBA00023004"/>
    </source>
</evidence>
<reference evidence="9 10" key="1">
    <citation type="submission" date="2018-05" db="EMBL/GenBank/DDBJ databases">
        <title>Genomic Encyclopedia of Type Strains, Phase IV (KMG-IV): sequencing the most valuable type-strain genomes for metagenomic binning, comparative biology and taxonomic classification.</title>
        <authorList>
            <person name="Goeker M."/>
        </authorList>
    </citation>
    <scope>NUCLEOTIDE SEQUENCE [LARGE SCALE GENOMIC DNA]</scope>
    <source>
        <strain evidence="9 10">DSM 23606</strain>
    </source>
</reference>
<proteinExistence type="predicted"/>
<accession>A0A317MRI8</accession>
<dbReference type="Proteomes" id="UP000246569">
    <property type="component" value="Unassembled WGS sequence"/>
</dbReference>
<keyword evidence="3 6" id="KW-0479">Metal-binding</keyword>
<dbReference type="SUPFAM" id="SSF46626">
    <property type="entry name" value="Cytochrome c"/>
    <property type="match status" value="1"/>
</dbReference>
<dbReference type="InterPro" id="IPR036909">
    <property type="entry name" value="Cyt_c-like_dom_sf"/>
</dbReference>
<evidence type="ECO:0000256" key="7">
    <source>
        <dbReference type="SAM" id="SignalP"/>
    </source>
</evidence>
<dbReference type="PANTHER" id="PTHR33751">
    <property type="entry name" value="CBB3-TYPE CYTOCHROME C OXIDASE SUBUNIT FIXP"/>
    <property type="match status" value="1"/>
</dbReference>
<dbReference type="GO" id="GO:0009055">
    <property type="term" value="F:electron transfer activity"/>
    <property type="evidence" value="ECO:0007669"/>
    <property type="project" value="InterPro"/>
</dbReference>
<dbReference type="PANTHER" id="PTHR33751:SF9">
    <property type="entry name" value="CYTOCHROME C4"/>
    <property type="match status" value="1"/>
</dbReference>
<protein>
    <submittedName>
        <fullName evidence="9">Sulfide dehydrogenase (Flavocytochrome c) cytochrome c subunit</fullName>
    </submittedName>
</protein>
<evidence type="ECO:0000256" key="2">
    <source>
        <dbReference type="ARBA" id="ARBA00022617"/>
    </source>
</evidence>